<gene>
    <name evidence="1" type="ORF">Cni_G10176</name>
</gene>
<dbReference type="Proteomes" id="UP001327560">
    <property type="component" value="Chromosome 3"/>
</dbReference>
<name>A0AAQ3K5N7_9LILI</name>
<evidence type="ECO:0000313" key="2">
    <source>
        <dbReference type="Proteomes" id="UP001327560"/>
    </source>
</evidence>
<sequence>MLIAAVAPALSPLLVSLARLESMLEKAKGEGWSRDGLSRTPLQLRIRLDQRVLEHDILEISTKHIPKHRHECGGVHWSFVLPPNIVLAARVMVASIESWKAFGRTSSPLDYLDLVNNYSQNSSLYKLELHIYAVVLLHCLHKYYNSDFPFSGISVGQLILVISQVKVNSMAEDNVAEAFVRIGKFELAVQHCIVSIKVYL</sequence>
<dbReference type="EMBL" id="CP136892">
    <property type="protein sequence ID" value="WOL01460.1"/>
    <property type="molecule type" value="Genomic_DNA"/>
</dbReference>
<keyword evidence="2" id="KW-1185">Reference proteome</keyword>
<protein>
    <submittedName>
        <fullName evidence="1">Uncharacterized protein</fullName>
    </submittedName>
</protein>
<dbReference type="PANTHER" id="PTHR47337:SF1">
    <property type="entry name" value="TETRATRICOPEPTIDE REPEAT (TPR)-LIKE SUPERFAMILY PROTEIN"/>
    <property type="match status" value="1"/>
</dbReference>
<proteinExistence type="predicted"/>
<accession>A0AAQ3K5N7</accession>
<dbReference type="AlphaFoldDB" id="A0AAQ3K5N7"/>
<reference evidence="1 2" key="1">
    <citation type="submission" date="2023-10" db="EMBL/GenBank/DDBJ databases">
        <title>Chromosome-scale genome assembly provides insights into flower coloration mechanisms of Canna indica.</title>
        <authorList>
            <person name="Li C."/>
        </authorList>
    </citation>
    <scope>NUCLEOTIDE SEQUENCE [LARGE SCALE GENOMIC DNA]</scope>
    <source>
        <tissue evidence="1">Flower</tissue>
    </source>
</reference>
<evidence type="ECO:0000313" key="1">
    <source>
        <dbReference type="EMBL" id="WOL01460.1"/>
    </source>
</evidence>
<dbReference type="PANTHER" id="PTHR47337">
    <property type="entry name" value="TETRATRICOPEPTIDE REPEAT (TPR)-LIKE SUPERFAMILY PROTEIN"/>
    <property type="match status" value="1"/>
</dbReference>
<organism evidence="1 2">
    <name type="scientific">Canna indica</name>
    <name type="common">Indian-shot</name>
    <dbReference type="NCBI Taxonomy" id="4628"/>
    <lineage>
        <taxon>Eukaryota</taxon>
        <taxon>Viridiplantae</taxon>
        <taxon>Streptophyta</taxon>
        <taxon>Embryophyta</taxon>
        <taxon>Tracheophyta</taxon>
        <taxon>Spermatophyta</taxon>
        <taxon>Magnoliopsida</taxon>
        <taxon>Liliopsida</taxon>
        <taxon>Zingiberales</taxon>
        <taxon>Cannaceae</taxon>
        <taxon>Canna</taxon>
    </lineage>
</organism>